<dbReference type="PROSITE" id="PS50054">
    <property type="entry name" value="TYR_PHOSPHATASE_DUAL"/>
    <property type="match status" value="1"/>
</dbReference>
<evidence type="ECO:0000259" key="6">
    <source>
        <dbReference type="PROSITE" id="PS50054"/>
    </source>
</evidence>
<evidence type="ECO:0000256" key="5">
    <source>
        <dbReference type="SAM" id="MobiDB-lite"/>
    </source>
</evidence>
<evidence type="ECO:0000256" key="4">
    <source>
        <dbReference type="ARBA" id="ARBA00022912"/>
    </source>
</evidence>
<feature type="compositionally biased region" description="Basic and acidic residues" evidence="5">
    <location>
        <begin position="181"/>
        <end position="200"/>
    </location>
</feature>
<evidence type="ECO:0000259" key="7">
    <source>
        <dbReference type="PROSITE" id="PS50056"/>
    </source>
</evidence>
<evidence type="ECO:0000313" key="9">
    <source>
        <dbReference type="EMBL" id="CAF3777695.1"/>
    </source>
</evidence>
<reference evidence="8" key="1">
    <citation type="submission" date="2021-02" db="EMBL/GenBank/DDBJ databases">
        <authorList>
            <person name="Nowell W R."/>
        </authorList>
    </citation>
    <scope>NUCLEOTIDE SEQUENCE</scope>
</reference>
<accession>A0A814H8V2</accession>
<dbReference type="SMART" id="SM00195">
    <property type="entry name" value="DSPc"/>
    <property type="match status" value="1"/>
</dbReference>
<dbReference type="CDD" id="cd14498">
    <property type="entry name" value="DSP"/>
    <property type="match status" value="1"/>
</dbReference>
<evidence type="ECO:0000313" key="10">
    <source>
        <dbReference type="Proteomes" id="UP000663829"/>
    </source>
</evidence>
<organism evidence="8 10">
    <name type="scientific">Didymodactylos carnosus</name>
    <dbReference type="NCBI Taxonomy" id="1234261"/>
    <lineage>
        <taxon>Eukaryota</taxon>
        <taxon>Metazoa</taxon>
        <taxon>Spiralia</taxon>
        <taxon>Gnathifera</taxon>
        <taxon>Rotifera</taxon>
        <taxon>Eurotatoria</taxon>
        <taxon>Bdelloidea</taxon>
        <taxon>Philodinida</taxon>
        <taxon>Philodinidae</taxon>
        <taxon>Didymodactylos</taxon>
    </lineage>
</organism>
<dbReference type="InterPro" id="IPR016130">
    <property type="entry name" value="Tyr_Pase_AS"/>
</dbReference>
<dbReference type="Proteomes" id="UP000681722">
    <property type="component" value="Unassembled WGS sequence"/>
</dbReference>
<keyword evidence="4" id="KW-0904">Protein phosphatase</keyword>
<keyword evidence="10" id="KW-1185">Reference proteome</keyword>
<dbReference type="PROSITE" id="PS00383">
    <property type="entry name" value="TYR_PHOSPHATASE_1"/>
    <property type="match status" value="1"/>
</dbReference>
<proteinExistence type="inferred from homology"/>
<dbReference type="InterPro" id="IPR000387">
    <property type="entry name" value="Tyr_Pase_dom"/>
</dbReference>
<name>A0A814H8V2_9BILA</name>
<dbReference type="AlphaFoldDB" id="A0A814H8V2"/>
<dbReference type="InterPro" id="IPR020422">
    <property type="entry name" value="TYR_PHOSPHATASE_DUAL_dom"/>
</dbReference>
<dbReference type="OrthoDB" id="426001at2759"/>
<dbReference type="Proteomes" id="UP000663829">
    <property type="component" value="Unassembled WGS sequence"/>
</dbReference>
<dbReference type="GO" id="GO:0005737">
    <property type="term" value="C:cytoplasm"/>
    <property type="evidence" value="ECO:0007669"/>
    <property type="project" value="TreeGrafter"/>
</dbReference>
<dbReference type="Gene3D" id="3.90.190.10">
    <property type="entry name" value="Protein tyrosine phosphatase superfamily"/>
    <property type="match status" value="1"/>
</dbReference>
<keyword evidence="3" id="KW-0378">Hydrolase</keyword>
<dbReference type="GO" id="GO:0043409">
    <property type="term" value="P:negative regulation of MAPK cascade"/>
    <property type="evidence" value="ECO:0007669"/>
    <property type="project" value="TreeGrafter"/>
</dbReference>
<feature type="domain" description="Tyrosine specific protein phosphatases" evidence="7">
    <location>
        <begin position="98"/>
        <end position="159"/>
    </location>
</feature>
<dbReference type="EMBL" id="CAJNOQ010003320">
    <property type="protein sequence ID" value="CAF1006439.1"/>
    <property type="molecule type" value="Genomic_DNA"/>
</dbReference>
<dbReference type="InterPro" id="IPR000340">
    <property type="entry name" value="Dual-sp_phosphatase_cat-dom"/>
</dbReference>
<evidence type="ECO:0000256" key="2">
    <source>
        <dbReference type="ARBA" id="ARBA00013064"/>
    </source>
</evidence>
<dbReference type="PANTHER" id="PTHR10159:SF519">
    <property type="entry name" value="DUAL SPECIFICITY PROTEIN PHOSPHATASE MPK3"/>
    <property type="match status" value="1"/>
</dbReference>
<protein>
    <recommendedName>
        <fullName evidence="2">protein-tyrosine-phosphatase</fullName>
        <ecNumber evidence="2">3.1.3.48</ecNumber>
    </recommendedName>
</protein>
<dbReference type="Pfam" id="PF00782">
    <property type="entry name" value="DSPc"/>
    <property type="match status" value="1"/>
</dbReference>
<gene>
    <name evidence="8" type="ORF">GPM918_LOCUS14033</name>
    <name evidence="9" type="ORF">SRO942_LOCUS14033</name>
</gene>
<evidence type="ECO:0000256" key="3">
    <source>
        <dbReference type="ARBA" id="ARBA00022801"/>
    </source>
</evidence>
<dbReference type="PANTHER" id="PTHR10159">
    <property type="entry name" value="DUAL SPECIFICITY PROTEIN PHOSPHATASE"/>
    <property type="match status" value="1"/>
</dbReference>
<dbReference type="PROSITE" id="PS50056">
    <property type="entry name" value="TYR_PHOSPHATASE_2"/>
    <property type="match status" value="1"/>
</dbReference>
<comment type="caution">
    <text evidence="8">The sequence shown here is derived from an EMBL/GenBank/DDBJ whole genome shotgun (WGS) entry which is preliminary data.</text>
</comment>
<comment type="similarity">
    <text evidence="1">Belongs to the protein-tyrosine phosphatase family. Non-receptor class dual specificity subfamily.</text>
</comment>
<dbReference type="GO" id="GO:0004725">
    <property type="term" value="F:protein tyrosine phosphatase activity"/>
    <property type="evidence" value="ECO:0007669"/>
    <property type="project" value="UniProtKB-EC"/>
</dbReference>
<dbReference type="EC" id="3.1.3.48" evidence="2"/>
<dbReference type="InterPro" id="IPR029021">
    <property type="entry name" value="Prot-tyrosine_phosphatase-like"/>
</dbReference>
<dbReference type="EMBL" id="CAJOBC010003320">
    <property type="protein sequence ID" value="CAF3777695.1"/>
    <property type="molecule type" value="Genomic_DNA"/>
</dbReference>
<sequence length="210" mass="24496">MISDRATPAQIEGVKRLLEIRRMVEYPSMSWYSPPPSIVLDNFLFLGDYDNASNIELLQNLGIKHILTIHDRELDENIRTKFNYFSIISPDSSSKDVKQYFEQTNKFLHDCYLAGEKVLVHCQMGISRSSTLVLAYLMKYHHETLEQSFRYLLEKRPMISPNIGFLLQLVQYEEELRKTQEIDTTKNDDDNNNNNKEETNPIKTVALDIS</sequence>
<evidence type="ECO:0000313" key="8">
    <source>
        <dbReference type="EMBL" id="CAF1006439.1"/>
    </source>
</evidence>
<evidence type="ECO:0000256" key="1">
    <source>
        <dbReference type="ARBA" id="ARBA00008601"/>
    </source>
</evidence>
<dbReference type="SUPFAM" id="SSF52799">
    <property type="entry name" value="(Phosphotyrosine protein) phosphatases II"/>
    <property type="match status" value="1"/>
</dbReference>
<feature type="region of interest" description="Disordered" evidence="5">
    <location>
        <begin position="181"/>
        <end position="210"/>
    </location>
</feature>
<feature type="domain" description="Tyrosine-protein phosphatase" evidence="6">
    <location>
        <begin position="35"/>
        <end position="178"/>
    </location>
</feature>